<dbReference type="InterPro" id="IPR017911">
    <property type="entry name" value="MacB-like_ATP-bd"/>
</dbReference>
<evidence type="ECO:0000313" key="6">
    <source>
        <dbReference type="EMBL" id="MYC93677.1"/>
    </source>
</evidence>
<accession>A0A6B1D2S4</accession>
<keyword evidence="2" id="KW-0547">Nucleotide-binding</keyword>
<dbReference type="GO" id="GO:0098796">
    <property type="term" value="C:membrane protein complex"/>
    <property type="evidence" value="ECO:0007669"/>
    <property type="project" value="UniProtKB-ARBA"/>
</dbReference>
<dbReference type="SUPFAM" id="SSF52540">
    <property type="entry name" value="P-loop containing nucleoside triphosphate hydrolases"/>
    <property type="match status" value="1"/>
</dbReference>
<proteinExistence type="predicted"/>
<dbReference type="PANTHER" id="PTHR24220:SF86">
    <property type="entry name" value="ABC TRANSPORTER ABCH.1"/>
    <property type="match status" value="1"/>
</dbReference>
<dbReference type="InterPro" id="IPR027417">
    <property type="entry name" value="P-loop_NTPase"/>
</dbReference>
<keyword evidence="1" id="KW-0813">Transport</keyword>
<dbReference type="CDD" id="cd03255">
    <property type="entry name" value="ABC_MJ0796_LolCDE_FtsE"/>
    <property type="match status" value="1"/>
</dbReference>
<dbReference type="GO" id="GO:0022857">
    <property type="term" value="F:transmembrane transporter activity"/>
    <property type="evidence" value="ECO:0007669"/>
    <property type="project" value="TreeGrafter"/>
</dbReference>
<dbReference type="PANTHER" id="PTHR24220">
    <property type="entry name" value="IMPORT ATP-BINDING PROTEIN"/>
    <property type="match status" value="1"/>
</dbReference>
<name>A0A6B1D2S4_9CHLR</name>
<dbReference type="Gene3D" id="3.40.50.300">
    <property type="entry name" value="P-loop containing nucleotide triphosphate hydrolases"/>
    <property type="match status" value="1"/>
</dbReference>
<dbReference type="EMBL" id="VXMH01000013">
    <property type="protein sequence ID" value="MYC93677.1"/>
    <property type="molecule type" value="Genomic_DNA"/>
</dbReference>
<comment type="caution">
    <text evidence="6">The sequence shown here is derived from an EMBL/GenBank/DDBJ whole genome shotgun (WGS) entry which is preliminary data.</text>
</comment>
<evidence type="ECO:0000256" key="4">
    <source>
        <dbReference type="SAM" id="MobiDB-lite"/>
    </source>
</evidence>
<dbReference type="SMART" id="SM00382">
    <property type="entry name" value="AAA"/>
    <property type="match status" value="1"/>
</dbReference>
<sequence length="240" mass="26299">MGDMEVRALRGVDLSIQLGEMVAIMGPSGSGKSTLMNIVGCLDVPTSGLYRLDGTDVGVLDDNNLAEIRSLKIGFVFQSFNLLARTTAQANVELPLLYAGISGRERHRRAAEALQLVGLDDRRDHKPNELSGGQQQRVAIARALINRPKLILADEPTGNLDTKTSDEIMDLLQRLNSEQGITILFVTHDPEIAEYCNRVIHFRDGRIESDQSNQSQPAADQTQEPMPGAREPAANQKLKT</sequence>
<feature type="region of interest" description="Disordered" evidence="4">
    <location>
        <begin position="208"/>
        <end position="240"/>
    </location>
</feature>
<evidence type="ECO:0000256" key="3">
    <source>
        <dbReference type="ARBA" id="ARBA00022840"/>
    </source>
</evidence>
<evidence type="ECO:0000256" key="1">
    <source>
        <dbReference type="ARBA" id="ARBA00022448"/>
    </source>
</evidence>
<dbReference type="PROSITE" id="PS50893">
    <property type="entry name" value="ABC_TRANSPORTER_2"/>
    <property type="match status" value="1"/>
</dbReference>
<dbReference type="PROSITE" id="PS00211">
    <property type="entry name" value="ABC_TRANSPORTER_1"/>
    <property type="match status" value="1"/>
</dbReference>
<feature type="compositionally biased region" description="Polar residues" evidence="4">
    <location>
        <begin position="210"/>
        <end position="224"/>
    </location>
</feature>
<dbReference type="AlphaFoldDB" id="A0A6B1D2S4"/>
<protein>
    <submittedName>
        <fullName evidence="6">ABC transporter ATP-binding protein</fullName>
    </submittedName>
</protein>
<dbReference type="FunFam" id="3.40.50.300:FF:000032">
    <property type="entry name" value="Export ABC transporter ATP-binding protein"/>
    <property type="match status" value="1"/>
</dbReference>
<dbReference type="GO" id="GO:0016887">
    <property type="term" value="F:ATP hydrolysis activity"/>
    <property type="evidence" value="ECO:0007669"/>
    <property type="project" value="InterPro"/>
</dbReference>
<feature type="domain" description="ABC transporter" evidence="5">
    <location>
        <begin position="1"/>
        <end position="229"/>
    </location>
</feature>
<organism evidence="6">
    <name type="scientific">Caldilineaceae bacterium SB0661_bin_32</name>
    <dbReference type="NCBI Taxonomy" id="2605255"/>
    <lineage>
        <taxon>Bacteria</taxon>
        <taxon>Bacillati</taxon>
        <taxon>Chloroflexota</taxon>
        <taxon>Caldilineae</taxon>
        <taxon>Caldilineales</taxon>
        <taxon>Caldilineaceae</taxon>
    </lineage>
</organism>
<dbReference type="Pfam" id="PF00005">
    <property type="entry name" value="ABC_tran"/>
    <property type="match status" value="1"/>
</dbReference>
<dbReference type="InterPro" id="IPR003593">
    <property type="entry name" value="AAA+_ATPase"/>
</dbReference>
<dbReference type="InterPro" id="IPR017871">
    <property type="entry name" value="ABC_transporter-like_CS"/>
</dbReference>
<dbReference type="GO" id="GO:0005524">
    <property type="term" value="F:ATP binding"/>
    <property type="evidence" value="ECO:0007669"/>
    <property type="project" value="UniProtKB-KW"/>
</dbReference>
<keyword evidence="3 6" id="KW-0067">ATP-binding</keyword>
<dbReference type="InterPro" id="IPR015854">
    <property type="entry name" value="ABC_transpr_LolD-like"/>
</dbReference>
<evidence type="ECO:0000256" key="2">
    <source>
        <dbReference type="ARBA" id="ARBA00022741"/>
    </source>
</evidence>
<dbReference type="GO" id="GO:0005886">
    <property type="term" value="C:plasma membrane"/>
    <property type="evidence" value="ECO:0007669"/>
    <property type="project" value="TreeGrafter"/>
</dbReference>
<dbReference type="InterPro" id="IPR003439">
    <property type="entry name" value="ABC_transporter-like_ATP-bd"/>
</dbReference>
<gene>
    <name evidence="6" type="ORF">F4X14_01795</name>
</gene>
<reference evidence="6" key="1">
    <citation type="submission" date="2019-09" db="EMBL/GenBank/DDBJ databases">
        <title>Characterisation of the sponge microbiome using genome-centric metagenomics.</title>
        <authorList>
            <person name="Engelberts J.P."/>
            <person name="Robbins S.J."/>
            <person name="De Goeij J.M."/>
            <person name="Aranda M."/>
            <person name="Bell S.C."/>
            <person name="Webster N.S."/>
        </authorList>
    </citation>
    <scope>NUCLEOTIDE SEQUENCE</scope>
    <source>
        <strain evidence="6">SB0661_bin_32</strain>
    </source>
</reference>
<evidence type="ECO:0000259" key="5">
    <source>
        <dbReference type="PROSITE" id="PS50893"/>
    </source>
</evidence>